<dbReference type="Proteomes" id="UP000199400">
    <property type="component" value="Unassembled WGS sequence"/>
</dbReference>
<organism evidence="2 3">
    <name type="scientific">Nannocystis exedens</name>
    <dbReference type="NCBI Taxonomy" id="54"/>
    <lineage>
        <taxon>Bacteria</taxon>
        <taxon>Pseudomonadati</taxon>
        <taxon>Myxococcota</taxon>
        <taxon>Polyangia</taxon>
        <taxon>Nannocystales</taxon>
        <taxon>Nannocystaceae</taxon>
        <taxon>Nannocystis</taxon>
    </lineage>
</organism>
<dbReference type="OrthoDB" id="5511838at2"/>
<evidence type="ECO:0000313" key="3">
    <source>
        <dbReference type="Proteomes" id="UP000199400"/>
    </source>
</evidence>
<dbReference type="AlphaFoldDB" id="A0A1I2GAI3"/>
<evidence type="ECO:0000256" key="1">
    <source>
        <dbReference type="SAM" id="SignalP"/>
    </source>
</evidence>
<reference evidence="3" key="1">
    <citation type="submission" date="2016-10" db="EMBL/GenBank/DDBJ databases">
        <authorList>
            <person name="Varghese N."/>
            <person name="Submissions S."/>
        </authorList>
    </citation>
    <scope>NUCLEOTIDE SEQUENCE [LARGE SCALE GENOMIC DNA]</scope>
    <source>
        <strain evidence="3">ATCC 25963</strain>
    </source>
</reference>
<dbReference type="PROSITE" id="PS51257">
    <property type="entry name" value="PROKAR_LIPOPROTEIN"/>
    <property type="match status" value="1"/>
</dbReference>
<feature type="signal peptide" evidence="1">
    <location>
        <begin position="1"/>
        <end position="20"/>
    </location>
</feature>
<dbReference type="InterPro" id="IPR032710">
    <property type="entry name" value="NTF2-like_dom_sf"/>
</dbReference>
<gene>
    <name evidence="2" type="ORF">SAMN02745121_07121</name>
</gene>
<proteinExistence type="predicted"/>
<sequence length="169" mass="18989">MPGRSLALALAAVLAAPSVAGCKNTAIIPGTEIPDTPDNREILQVIERFRTSFVRQDPAGILATAHPTYYDESGTDDPSDDIVYEELGPILRRRIAQLESVRFTIEYLDVYMRRDRATVNVWIDATFRLKPILGDDGMPRFPPRVVPKQDYAKFELIREGDSWLITKGI</sequence>
<accession>A0A1I2GAI3</accession>
<name>A0A1I2GAI3_9BACT</name>
<keyword evidence="1" id="KW-0732">Signal</keyword>
<protein>
    <recommendedName>
        <fullName evidence="4">SnoaL-like domain-containing protein</fullName>
    </recommendedName>
</protein>
<feature type="chain" id="PRO_5011727351" description="SnoaL-like domain-containing protein" evidence="1">
    <location>
        <begin position="21"/>
        <end position="169"/>
    </location>
</feature>
<dbReference type="SUPFAM" id="SSF54427">
    <property type="entry name" value="NTF2-like"/>
    <property type="match status" value="1"/>
</dbReference>
<evidence type="ECO:0000313" key="2">
    <source>
        <dbReference type="EMBL" id="SFF13957.1"/>
    </source>
</evidence>
<dbReference type="STRING" id="54.SAMN02745121_07121"/>
<keyword evidence="3" id="KW-1185">Reference proteome</keyword>
<dbReference type="RefSeq" id="WP_143141194.1">
    <property type="nucleotide sequence ID" value="NZ_FOMX01000031.1"/>
</dbReference>
<dbReference type="EMBL" id="FOMX01000031">
    <property type="protein sequence ID" value="SFF13957.1"/>
    <property type="molecule type" value="Genomic_DNA"/>
</dbReference>
<evidence type="ECO:0008006" key="4">
    <source>
        <dbReference type="Google" id="ProtNLM"/>
    </source>
</evidence>